<dbReference type="STRING" id="1414654.BFR47_00595"/>
<dbReference type="EMBL" id="MDKE01000011">
    <property type="protein sequence ID" value="OIN12232.1"/>
    <property type="molecule type" value="Genomic_DNA"/>
</dbReference>
<evidence type="ECO:0000313" key="2">
    <source>
        <dbReference type="EMBL" id="OIN12232.1"/>
    </source>
</evidence>
<dbReference type="InterPro" id="IPR036291">
    <property type="entry name" value="NAD(P)-bd_dom_sf"/>
</dbReference>
<keyword evidence="3" id="KW-1185">Reference proteome</keyword>
<dbReference type="Gene3D" id="3.40.50.720">
    <property type="entry name" value="NAD(P)-binding Rossmann-like Domain"/>
    <property type="match status" value="1"/>
</dbReference>
<dbReference type="Proteomes" id="UP000243073">
    <property type="component" value="Unassembled WGS sequence"/>
</dbReference>
<feature type="domain" description="NAD(P)-binding" evidence="1">
    <location>
        <begin position="19"/>
        <end position="191"/>
    </location>
</feature>
<evidence type="ECO:0000259" key="1">
    <source>
        <dbReference type="Pfam" id="PF13460"/>
    </source>
</evidence>
<dbReference type="AlphaFoldDB" id="A0A1J4QFG3"/>
<dbReference type="InterPro" id="IPR016040">
    <property type="entry name" value="NAD(P)-bd_dom"/>
</dbReference>
<dbReference type="CDD" id="cd05269">
    <property type="entry name" value="TMR_SDR_a"/>
    <property type="match status" value="1"/>
</dbReference>
<protein>
    <recommendedName>
        <fullName evidence="1">NAD(P)-binding domain-containing protein</fullName>
    </recommendedName>
</protein>
<dbReference type="Pfam" id="PF13460">
    <property type="entry name" value="NAD_binding_10"/>
    <property type="match status" value="1"/>
</dbReference>
<accession>A0A1J4QFG3</accession>
<organism evidence="2 3">
    <name type="scientific">Oceanisphaera psychrotolerans</name>
    <dbReference type="NCBI Taxonomy" id="1414654"/>
    <lineage>
        <taxon>Bacteria</taxon>
        <taxon>Pseudomonadati</taxon>
        <taxon>Pseudomonadota</taxon>
        <taxon>Gammaproteobacteria</taxon>
        <taxon>Aeromonadales</taxon>
        <taxon>Aeromonadaceae</taxon>
        <taxon>Oceanisphaera</taxon>
    </lineage>
</organism>
<reference evidence="2 3" key="1">
    <citation type="submission" date="2016-07" db="EMBL/GenBank/DDBJ databases">
        <title>Draft Genome Sequence of Oceanisphaera psychrotolerans, isolated from coastal sediment samples.</title>
        <authorList>
            <person name="Zhuo S."/>
            <person name="Ruan Z."/>
        </authorList>
    </citation>
    <scope>NUCLEOTIDE SEQUENCE [LARGE SCALE GENOMIC DNA]</scope>
    <source>
        <strain evidence="2 3">LAM-WHM-ZC</strain>
    </source>
</reference>
<dbReference type="OrthoDB" id="5510591at2"/>
<dbReference type="PANTHER" id="PTHR47129">
    <property type="entry name" value="QUINONE OXIDOREDUCTASE 2"/>
    <property type="match status" value="1"/>
</dbReference>
<proteinExistence type="predicted"/>
<dbReference type="Gene3D" id="3.90.25.10">
    <property type="entry name" value="UDP-galactose 4-epimerase, domain 1"/>
    <property type="match status" value="1"/>
</dbReference>
<evidence type="ECO:0000313" key="3">
    <source>
        <dbReference type="Proteomes" id="UP000243073"/>
    </source>
</evidence>
<sequence>MPSKTGVDTMAKPRIAITGATGVLGGRVARQLDARGVPTRLIVRDPTRAPRLNHTEVAVASYVDQAAMMAALEGIDILFFVSGFEAADRLDQHKAAIDAFAAAGVQYVVYTSFVNCAADSIFTFARDHYHTEQYMEAAGLPFAALRDNFYADMVPRLVTYGAIRGPAGNGRFAPVARTDVADVAVAMLTDPTRPTGRFDVTGPELVTMSEAAALLSEISGQQVTYMEETQAEAYASRAGFKAPQFELDGWVSSYSGIAAGEFEVLSDTVERFTGHPPMTLKAFLENQC</sequence>
<gene>
    <name evidence="2" type="ORF">BFR47_00595</name>
</gene>
<comment type="caution">
    <text evidence="2">The sequence shown here is derived from an EMBL/GenBank/DDBJ whole genome shotgun (WGS) entry which is preliminary data.</text>
</comment>
<dbReference type="SUPFAM" id="SSF51735">
    <property type="entry name" value="NAD(P)-binding Rossmann-fold domains"/>
    <property type="match status" value="1"/>
</dbReference>
<dbReference type="InterPro" id="IPR052718">
    <property type="entry name" value="NmrA-type_oxidoreductase"/>
</dbReference>
<dbReference type="PANTHER" id="PTHR47129:SF1">
    <property type="entry name" value="NMRA-LIKE DOMAIN-CONTAINING PROTEIN"/>
    <property type="match status" value="1"/>
</dbReference>
<name>A0A1J4QFG3_9GAMM</name>